<feature type="transmembrane region" description="Helical" evidence="4">
    <location>
        <begin position="279"/>
        <end position="302"/>
    </location>
</feature>
<keyword evidence="4" id="KW-1133">Transmembrane helix</keyword>
<organism evidence="6">
    <name type="scientific">marine metagenome</name>
    <dbReference type="NCBI Taxonomy" id="408172"/>
    <lineage>
        <taxon>unclassified sequences</taxon>
        <taxon>metagenomes</taxon>
        <taxon>ecological metagenomes</taxon>
    </lineage>
</organism>
<keyword evidence="4" id="KW-0472">Membrane</keyword>
<feature type="transmembrane region" description="Helical" evidence="4">
    <location>
        <begin position="148"/>
        <end position="165"/>
    </location>
</feature>
<dbReference type="Pfam" id="PF07690">
    <property type="entry name" value="MFS_1"/>
    <property type="match status" value="1"/>
</dbReference>
<evidence type="ECO:0000313" key="6">
    <source>
        <dbReference type="EMBL" id="SVA69112.1"/>
    </source>
</evidence>
<feature type="domain" description="Major facilitator superfamily (MFS) profile" evidence="5">
    <location>
        <begin position="1"/>
        <end position="364"/>
    </location>
</feature>
<feature type="transmembrane region" description="Helical" evidence="4">
    <location>
        <begin position="229"/>
        <end position="247"/>
    </location>
</feature>
<feature type="transmembrane region" description="Helical" evidence="4">
    <location>
        <begin position="86"/>
        <end position="108"/>
    </location>
</feature>
<dbReference type="EMBL" id="UINC01016630">
    <property type="protein sequence ID" value="SVA69112.1"/>
    <property type="molecule type" value="Genomic_DNA"/>
</dbReference>
<evidence type="ECO:0000259" key="5">
    <source>
        <dbReference type="PROSITE" id="PS50850"/>
    </source>
</evidence>
<dbReference type="PANTHER" id="PTHR23521">
    <property type="entry name" value="TRANSPORTER MFS SUPERFAMILY"/>
    <property type="match status" value="1"/>
</dbReference>
<feature type="transmembrane region" description="Helical" evidence="4">
    <location>
        <begin position="254"/>
        <end position="273"/>
    </location>
</feature>
<name>A0A381XXA0_9ZZZZ</name>
<keyword evidence="2" id="KW-0813">Transport</keyword>
<dbReference type="InterPro" id="IPR011701">
    <property type="entry name" value="MFS"/>
</dbReference>
<protein>
    <recommendedName>
        <fullName evidence="5">Major facilitator superfamily (MFS) profile domain-containing protein</fullName>
    </recommendedName>
</protein>
<feature type="transmembrane region" description="Helical" evidence="4">
    <location>
        <begin position="62"/>
        <end position="80"/>
    </location>
</feature>
<evidence type="ECO:0000256" key="2">
    <source>
        <dbReference type="ARBA" id="ARBA00022448"/>
    </source>
</evidence>
<gene>
    <name evidence="6" type="ORF">METZ01_LOCUS121966</name>
</gene>
<dbReference type="AlphaFoldDB" id="A0A381XXA0"/>
<dbReference type="PANTHER" id="PTHR23521:SF2">
    <property type="entry name" value="TRANSPORTER MFS SUPERFAMILY"/>
    <property type="match status" value="1"/>
</dbReference>
<evidence type="ECO:0000256" key="3">
    <source>
        <dbReference type="ARBA" id="ARBA00022475"/>
    </source>
</evidence>
<keyword evidence="3" id="KW-1003">Cell membrane</keyword>
<comment type="subcellular location">
    <subcellularLocation>
        <location evidence="1">Cell membrane</location>
        <topology evidence="1">Multi-pass membrane protein</topology>
    </subcellularLocation>
</comment>
<evidence type="ECO:0000256" key="4">
    <source>
        <dbReference type="SAM" id="Phobius"/>
    </source>
</evidence>
<dbReference type="GO" id="GO:0022857">
    <property type="term" value="F:transmembrane transporter activity"/>
    <property type="evidence" value="ECO:0007669"/>
    <property type="project" value="InterPro"/>
</dbReference>
<dbReference type="GO" id="GO:0005886">
    <property type="term" value="C:plasma membrane"/>
    <property type="evidence" value="ECO:0007669"/>
    <property type="project" value="UniProtKB-SubCell"/>
</dbReference>
<sequence length="370" mass="40585">MTAIALVGVMIGINLPLSSLTLKTWGVTSVVIGFSASMVGLATVIITPFFSKLINRFGQMQIMRFCLIVLPISILFLPAFKNIYLWFFLRFIIGIAATGIWLLSEVWINAFAEDKHRGKVIAVYSSIISLGFIIGVLIMSFISVESGGGFYVSALISIAAAIPLWNMTDLPDYDVVEDISFYRYLVTAPGLMGSSWMMGFLYAGTAALLPIFALPYVQEDYSQSSRTVAWLASGELILPLIVGWMADRYDKARLMIYISSISVLSLAVLPMIFDVPLLRFLLLFILGGTIMSFYSLGLTLLGQEFKGKVLASANACFIFFLSLGEILGPPVIGKAMDLFGNNAFGWSMALVGFIYLIIFISSNTSIKINQ</sequence>
<feature type="transmembrane region" description="Helical" evidence="4">
    <location>
        <begin position="199"/>
        <end position="217"/>
    </location>
</feature>
<keyword evidence="4" id="KW-0812">Transmembrane</keyword>
<dbReference type="SUPFAM" id="SSF103473">
    <property type="entry name" value="MFS general substrate transporter"/>
    <property type="match status" value="1"/>
</dbReference>
<dbReference type="CDD" id="cd17477">
    <property type="entry name" value="MFS_YcaD_like"/>
    <property type="match status" value="1"/>
</dbReference>
<feature type="transmembrane region" description="Helical" evidence="4">
    <location>
        <begin position="309"/>
        <end position="332"/>
    </location>
</feature>
<reference evidence="6" key="1">
    <citation type="submission" date="2018-05" db="EMBL/GenBank/DDBJ databases">
        <authorList>
            <person name="Lanie J.A."/>
            <person name="Ng W.-L."/>
            <person name="Kazmierczak K.M."/>
            <person name="Andrzejewski T.M."/>
            <person name="Davidsen T.M."/>
            <person name="Wayne K.J."/>
            <person name="Tettelin H."/>
            <person name="Glass J.I."/>
            <person name="Rusch D."/>
            <person name="Podicherti R."/>
            <person name="Tsui H.-C.T."/>
            <person name="Winkler M.E."/>
        </authorList>
    </citation>
    <scope>NUCLEOTIDE SEQUENCE</scope>
</reference>
<feature type="transmembrane region" description="Helical" evidence="4">
    <location>
        <begin position="344"/>
        <end position="366"/>
    </location>
</feature>
<dbReference type="InterPro" id="IPR047200">
    <property type="entry name" value="MFS_YcaD-like"/>
</dbReference>
<dbReference type="InterPro" id="IPR020846">
    <property type="entry name" value="MFS_dom"/>
</dbReference>
<evidence type="ECO:0000256" key="1">
    <source>
        <dbReference type="ARBA" id="ARBA00004651"/>
    </source>
</evidence>
<accession>A0A381XXA0</accession>
<dbReference type="PROSITE" id="PS50850">
    <property type="entry name" value="MFS"/>
    <property type="match status" value="1"/>
</dbReference>
<proteinExistence type="predicted"/>
<feature type="transmembrane region" description="Helical" evidence="4">
    <location>
        <begin position="31"/>
        <end position="50"/>
    </location>
</feature>
<dbReference type="Gene3D" id="1.20.1250.20">
    <property type="entry name" value="MFS general substrate transporter like domains"/>
    <property type="match status" value="1"/>
</dbReference>
<dbReference type="InterPro" id="IPR036259">
    <property type="entry name" value="MFS_trans_sf"/>
</dbReference>
<feature type="transmembrane region" description="Helical" evidence="4">
    <location>
        <begin position="120"/>
        <end position="142"/>
    </location>
</feature>